<dbReference type="EMBL" id="SHKP01000008">
    <property type="protein sequence ID" value="RZT93721.1"/>
    <property type="molecule type" value="Genomic_DNA"/>
</dbReference>
<dbReference type="SMART" id="SM00507">
    <property type="entry name" value="HNHc"/>
    <property type="match status" value="1"/>
</dbReference>
<dbReference type="GO" id="GO:0008270">
    <property type="term" value="F:zinc ion binding"/>
    <property type="evidence" value="ECO:0007669"/>
    <property type="project" value="InterPro"/>
</dbReference>
<accession>A0A4Q7VAD7</accession>
<dbReference type="GO" id="GO:0003676">
    <property type="term" value="F:nucleic acid binding"/>
    <property type="evidence" value="ECO:0007669"/>
    <property type="project" value="InterPro"/>
</dbReference>
<dbReference type="InterPro" id="IPR003615">
    <property type="entry name" value="HNH_nuc"/>
</dbReference>
<dbReference type="Pfam" id="PF26348">
    <property type="entry name" value="SRA_ScoMcrA"/>
    <property type="match status" value="1"/>
</dbReference>
<evidence type="ECO:0000313" key="3">
    <source>
        <dbReference type="Proteomes" id="UP000293671"/>
    </source>
</evidence>
<gene>
    <name evidence="2" type="ORF">EV670_3273</name>
</gene>
<dbReference type="CDD" id="cd00085">
    <property type="entry name" value="HNHc"/>
    <property type="match status" value="1"/>
</dbReference>
<organism evidence="2 3">
    <name type="scientific">Rivibacter subsaxonicus</name>
    <dbReference type="NCBI Taxonomy" id="457575"/>
    <lineage>
        <taxon>Bacteria</taxon>
        <taxon>Pseudomonadati</taxon>
        <taxon>Pseudomonadota</taxon>
        <taxon>Betaproteobacteria</taxon>
        <taxon>Burkholderiales</taxon>
        <taxon>Rivibacter</taxon>
    </lineage>
</organism>
<evidence type="ECO:0000313" key="2">
    <source>
        <dbReference type="EMBL" id="RZT93721.1"/>
    </source>
</evidence>
<dbReference type="AlphaFoldDB" id="A0A4Q7VAD7"/>
<sequence length="288" mass="31032">MTTVAAKLVGKIPQFVVGVEYGRRDDIHLNYGGSRQSGISSSAVCPAIFLFTGDSGEQYGYRDGFDSAGVFSYCGEGQLGDMEFKAGNRAVRDHAQDGRALHLFESLGKGKRHKYIGEFVLANHSTRRGADRNGNDRNIIVFHLFPVGAELDQAADTSAPASPAPGSLAEARQRAVEACTGAQGLAGNAAVQTVYQRSRAVRTYVLMRANGRCEGCATPAPFVGLDGRPYLEAHHTTRLSDGGIDHPRHVAALCPTCHRNVHCGREGPKLNLRLVEWLTSRESPQLPS</sequence>
<keyword evidence="3" id="KW-1185">Reference proteome</keyword>
<dbReference type="GO" id="GO:0004519">
    <property type="term" value="F:endonuclease activity"/>
    <property type="evidence" value="ECO:0007669"/>
    <property type="project" value="InterPro"/>
</dbReference>
<feature type="domain" description="HNH nuclease" evidence="1">
    <location>
        <begin position="200"/>
        <end position="259"/>
    </location>
</feature>
<dbReference type="InterPro" id="IPR058712">
    <property type="entry name" value="SRA_ScoMcrA"/>
</dbReference>
<evidence type="ECO:0000259" key="1">
    <source>
        <dbReference type="SMART" id="SM00507"/>
    </source>
</evidence>
<dbReference type="Gene3D" id="1.10.30.50">
    <property type="match status" value="1"/>
</dbReference>
<protein>
    <submittedName>
        <fullName evidence="2">5-methylcytosine-specific restriction protein A</fullName>
    </submittedName>
</protein>
<dbReference type="InterPro" id="IPR002711">
    <property type="entry name" value="HNH"/>
</dbReference>
<reference evidence="2 3" key="1">
    <citation type="submission" date="2019-02" db="EMBL/GenBank/DDBJ databases">
        <title>Genomic Encyclopedia of Type Strains, Phase IV (KMG-IV): sequencing the most valuable type-strain genomes for metagenomic binning, comparative biology and taxonomic classification.</title>
        <authorList>
            <person name="Goeker M."/>
        </authorList>
    </citation>
    <scope>NUCLEOTIDE SEQUENCE [LARGE SCALE GENOMIC DNA]</scope>
    <source>
        <strain evidence="2 3">DSM 19570</strain>
    </source>
</reference>
<name>A0A4Q7VAD7_9BURK</name>
<proteinExistence type="predicted"/>
<comment type="caution">
    <text evidence="2">The sequence shown here is derived from an EMBL/GenBank/DDBJ whole genome shotgun (WGS) entry which is preliminary data.</text>
</comment>
<dbReference type="Proteomes" id="UP000293671">
    <property type="component" value="Unassembled WGS sequence"/>
</dbReference>
<dbReference type="Pfam" id="PF01844">
    <property type="entry name" value="HNH"/>
    <property type="match status" value="1"/>
</dbReference>